<proteinExistence type="predicted"/>
<evidence type="ECO:0000313" key="2">
    <source>
        <dbReference type="Proteomes" id="UP000015350"/>
    </source>
</evidence>
<organism evidence="1 2">
    <name type="scientific">Magnetospirillum fulvum MGU-K5</name>
    <dbReference type="NCBI Taxonomy" id="1316936"/>
    <lineage>
        <taxon>Bacteria</taxon>
        <taxon>Pseudomonadati</taxon>
        <taxon>Pseudomonadota</taxon>
        <taxon>Alphaproteobacteria</taxon>
        <taxon>Rhodospirillales</taxon>
        <taxon>Rhodospirillaceae</taxon>
        <taxon>Magnetospirillum</taxon>
    </lineage>
</organism>
<accession>S9TIG3</accession>
<reference evidence="1 2" key="1">
    <citation type="submission" date="2013-04" db="EMBL/GenBank/DDBJ databases">
        <authorList>
            <person name="Kuznetsov B."/>
            <person name="Ivanovsky R."/>
        </authorList>
    </citation>
    <scope>NUCLEOTIDE SEQUENCE [LARGE SCALE GENOMIC DNA]</scope>
    <source>
        <strain evidence="1 2">MGU-K5</strain>
    </source>
</reference>
<sequence>MALFVAVDFLEIGIDDFLIVASRTLSTALGRFGLASLLVHDLAQLHRALHQSLGASLDRGGILALHLGANRGDVALDLGLQIGGNLVAEFLQALLGRVSKRVGLITGFDQFLALLVVGSVRLGILDHLFDVGIGQTARSLDADLLFLAGGLVLGLDVDDAVGVDVEGDLDLRHAARRGGNTDQIELTQHLVVGSHLALALEDADGDGGLVVLGGREHLALAGRDGGVAVDQTGEHTAQGFDAERQRGDVEQQDVLDLALQHAALDRGADSDDFIRVDALVRLAAKEFLHHFLNLGHAGHAADQDHFVDLAGLDASVLQGGLARLDGAGDQILDQGFELGTGQLDVEVLRARGVGGDEGQVDFGLHRGRQLDLGLFRRFLQTLERQPVLAQVDALLFLELVGEVIDDPGVEIFTAQEGVAVGRFDLEHAVADFQHRHVEGAAAKVIDRDDTGALLFQPIGQSSGGRLVDDAQHFKTGDTTGVLGRLTLGVVEVGRNGDHRLGDGLAQIAFGGFLHLLQDEGRHLAGAVLGVAGFDPGVAIVTRHDVVGNEVGVFLGDRVFIATTDQTLDRKQGVGGIGDRLALRRLTHQSFPGFGESHHRRGRAHALGVFNDLGSLAFHDGNARIRGAQVDADNFAHVILIPARQIPGALLSAQPPRDPLPG</sequence>
<dbReference type="AlphaFoldDB" id="S9TIG3"/>
<gene>
    <name evidence="1" type="ORF">K678_08032</name>
</gene>
<dbReference type="EMBL" id="AQPH01000023">
    <property type="protein sequence ID" value="EPY02026.1"/>
    <property type="molecule type" value="Genomic_DNA"/>
</dbReference>
<dbReference type="Proteomes" id="UP000015350">
    <property type="component" value="Unassembled WGS sequence"/>
</dbReference>
<evidence type="ECO:0000313" key="1">
    <source>
        <dbReference type="EMBL" id="EPY02026.1"/>
    </source>
</evidence>
<dbReference type="Pfam" id="PF10712">
    <property type="entry name" value="NAD-GH"/>
    <property type="match status" value="1"/>
</dbReference>
<name>S9TIG3_MAGFU</name>
<dbReference type="STRING" id="1316936.K678_08032"/>
<protein>
    <submittedName>
        <fullName evidence="1">Putative NAD-specific glutamate dehydrogenase</fullName>
    </submittedName>
</protein>
<dbReference type="InterPro" id="IPR019651">
    <property type="entry name" value="Glutamate_DH_NAD-spec"/>
</dbReference>
<comment type="caution">
    <text evidence="1">The sequence shown here is derived from an EMBL/GenBank/DDBJ whole genome shotgun (WGS) entry which is preliminary data.</text>
</comment>
<dbReference type="eggNOG" id="ENOG502Z9JM">
    <property type="taxonomic scope" value="Bacteria"/>
</dbReference>